<keyword evidence="8 12" id="KW-0521">NADP</keyword>
<dbReference type="EMBL" id="BLTE01000006">
    <property type="protein sequence ID" value="GFK93805.1"/>
    <property type="molecule type" value="Genomic_DNA"/>
</dbReference>
<dbReference type="GO" id="GO:0009088">
    <property type="term" value="P:threonine biosynthetic process"/>
    <property type="evidence" value="ECO:0007669"/>
    <property type="project" value="UniProtKB-UniPathway"/>
</dbReference>
<name>A0A6V8LZZ9_9BACT</name>
<comment type="pathway">
    <text evidence="1 13">Amino-acid biosynthesis; L-threonine biosynthesis; L-threonine from L-aspartate: step 3/5.</text>
</comment>
<dbReference type="PANTHER" id="PTHR43331:SF1">
    <property type="entry name" value="HOMOSERINE DEHYDROGENASE"/>
    <property type="match status" value="1"/>
</dbReference>
<comment type="pathway">
    <text evidence="2 13">Amino-acid biosynthesis; L-methionine biosynthesis via de novo pathway; L-homoserine from L-aspartate: step 3/3.</text>
</comment>
<evidence type="ECO:0000313" key="16">
    <source>
        <dbReference type="EMBL" id="GFK93805.1"/>
    </source>
</evidence>
<dbReference type="GO" id="GO:0004412">
    <property type="term" value="F:homoserine dehydrogenase activity"/>
    <property type="evidence" value="ECO:0007669"/>
    <property type="project" value="UniProtKB-EC"/>
</dbReference>
<dbReference type="CDD" id="cd04881">
    <property type="entry name" value="ACT_HSDH-Hom"/>
    <property type="match status" value="1"/>
</dbReference>
<dbReference type="NCBIfam" id="NF004976">
    <property type="entry name" value="PRK06349.1"/>
    <property type="match status" value="1"/>
</dbReference>
<dbReference type="EC" id="1.1.1.3" evidence="4 13"/>
<dbReference type="Pfam" id="PF03447">
    <property type="entry name" value="NAD_binding_3"/>
    <property type="match status" value="1"/>
</dbReference>
<dbReference type="Pfam" id="PF01842">
    <property type="entry name" value="ACT"/>
    <property type="match status" value="1"/>
</dbReference>
<evidence type="ECO:0000256" key="14">
    <source>
        <dbReference type="RuleBase" id="RU004171"/>
    </source>
</evidence>
<dbReference type="PIRSF" id="PIRSF000098">
    <property type="entry name" value="Homoser_dehydrog"/>
    <property type="match status" value="1"/>
</dbReference>
<feature type="binding site" evidence="12">
    <location>
        <position position="192"/>
    </location>
    <ligand>
        <name>L-homoserine</name>
        <dbReference type="ChEBI" id="CHEBI:57476"/>
    </ligand>
</feature>
<dbReference type="UniPathway" id="UPA00050">
    <property type="reaction ID" value="UER00063"/>
</dbReference>
<dbReference type="RefSeq" id="WP_173083218.1">
    <property type="nucleotide sequence ID" value="NZ_BLTE01000006.1"/>
</dbReference>
<feature type="binding site" evidence="12">
    <location>
        <position position="107"/>
    </location>
    <ligand>
        <name>NADPH</name>
        <dbReference type="ChEBI" id="CHEBI:57783"/>
    </ligand>
</feature>
<evidence type="ECO:0000259" key="15">
    <source>
        <dbReference type="PROSITE" id="PS51671"/>
    </source>
</evidence>
<feature type="domain" description="ACT" evidence="15">
    <location>
        <begin position="352"/>
        <end position="430"/>
    </location>
</feature>
<evidence type="ECO:0000256" key="11">
    <source>
        <dbReference type="PIRSR" id="PIRSR000098-1"/>
    </source>
</evidence>
<evidence type="ECO:0000256" key="13">
    <source>
        <dbReference type="RuleBase" id="RU000579"/>
    </source>
</evidence>
<dbReference type="GO" id="GO:0050661">
    <property type="term" value="F:NADP binding"/>
    <property type="evidence" value="ECO:0007669"/>
    <property type="project" value="InterPro"/>
</dbReference>
<comment type="similarity">
    <text evidence="3 14">Belongs to the homoserine dehydrogenase family.</text>
</comment>
<keyword evidence="17" id="KW-1185">Reference proteome</keyword>
<evidence type="ECO:0000256" key="9">
    <source>
        <dbReference type="ARBA" id="ARBA00023002"/>
    </source>
</evidence>
<dbReference type="Proteomes" id="UP000494245">
    <property type="component" value="Unassembled WGS sequence"/>
</dbReference>
<dbReference type="GO" id="GO:0009086">
    <property type="term" value="P:methionine biosynthetic process"/>
    <property type="evidence" value="ECO:0007669"/>
    <property type="project" value="UniProtKB-KW"/>
</dbReference>
<keyword evidence="6 13" id="KW-0028">Amino-acid biosynthesis</keyword>
<keyword evidence="9 13" id="KW-0560">Oxidoreductase</keyword>
<evidence type="ECO:0000256" key="7">
    <source>
        <dbReference type="ARBA" id="ARBA00022697"/>
    </source>
</evidence>
<sequence length="432" mass="45221">MSAPVRLGLAGFGTVGQGLAAILAQSADWVARRLGRPVAVTAVAVRDPAKQRAVPLPAGARVVADPLELAHAPDVDIVVELMGGLGKAHELIRASLENGRHVVTANKHLLAERGAELFALAASKGAGLYYEASVCGGIPVVQTLKESLAGNRIQAVTGILNGTSNFILSRMTKKGLSYGTALKKAQKKGFAEADPTLDVGGFDAAHKLALLIRLAYGVHFPLEKLPVTGITAVTPLDIAYAKEFGCEVKLIGQAKMVDGRIMAGVHPMLLSKSYLLAQVQGAFNAVRVVGDAVGAVMLYGQGAGGLPTGSAVLADIMALARDGAAPNNTGFPEKTLPLADILPAEESCGRRYFRFTVEDKPGVLASIAQALGDVGVSIHQVVQKVDPDASDESIVPIVFMTHTASQSQVDQALARIREFPYVKAEPVHMRVL</sequence>
<comment type="caution">
    <text evidence="16">The sequence shown here is derived from an EMBL/GenBank/DDBJ whole genome shotgun (WGS) entry which is preliminary data.</text>
</comment>
<evidence type="ECO:0000256" key="1">
    <source>
        <dbReference type="ARBA" id="ARBA00005056"/>
    </source>
</evidence>
<dbReference type="Gene3D" id="3.30.360.10">
    <property type="entry name" value="Dihydrodipicolinate Reductase, domain 2"/>
    <property type="match status" value="1"/>
</dbReference>
<dbReference type="InterPro" id="IPR036291">
    <property type="entry name" value="NAD(P)-bd_dom_sf"/>
</dbReference>
<dbReference type="InterPro" id="IPR002912">
    <property type="entry name" value="ACT_dom"/>
</dbReference>
<dbReference type="SUPFAM" id="SSF55347">
    <property type="entry name" value="Glyceraldehyde-3-phosphate dehydrogenase-like, C-terminal domain"/>
    <property type="match status" value="1"/>
</dbReference>
<evidence type="ECO:0000256" key="6">
    <source>
        <dbReference type="ARBA" id="ARBA00022605"/>
    </source>
</evidence>
<dbReference type="AlphaFoldDB" id="A0A6V8LZZ9"/>
<evidence type="ECO:0000256" key="8">
    <source>
        <dbReference type="ARBA" id="ARBA00022857"/>
    </source>
</evidence>
<dbReference type="PROSITE" id="PS51671">
    <property type="entry name" value="ACT"/>
    <property type="match status" value="1"/>
</dbReference>
<dbReference type="InterPro" id="IPR005106">
    <property type="entry name" value="Asp/hSer_DH_NAD-bd"/>
</dbReference>
<dbReference type="SUPFAM" id="SSF55021">
    <property type="entry name" value="ACT-like"/>
    <property type="match status" value="1"/>
</dbReference>
<dbReference type="Gene3D" id="3.40.50.720">
    <property type="entry name" value="NAD(P)-binding Rossmann-like Domain"/>
    <property type="match status" value="1"/>
</dbReference>
<evidence type="ECO:0000256" key="5">
    <source>
        <dbReference type="ARBA" id="ARBA00013376"/>
    </source>
</evidence>
<evidence type="ECO:0000256" key="4">
    <source>
        <dbReference type="ARBA" id="ARBA00013213"/>
    </source>
</evidence>
<dbReference type="InterPro" id="IPR019811">
    <property type="entry name" value="HDH_CS"/>
</dbReference>
<protein>
    <recommendedName>
        <fullName evidence="5 13">Homoserine dehydrogenase</fullName>
        <ecNumber evidence="4 13">1.1.1.3</ecNumber>
    </recommendedName>
</protein>
<dbReference type="PANTHER" id="PTHR43331">
    <property type="entry name" value="HOMOSERINE DEHYDROGENASE"/>
    <property type="match status" value="1"/>
</dbReference>
<dbReference type="InterPro" id="IPR001342">
    <property type="entry name" value="HDH_cat"/>
</dbReference>
<keyword evidence="7 13" id="KW-0791">Threonine biosynthesis</keyword>
<reference evidence="16 17" key="1">
    <citation type="submission" date="2020-04" db="EMBL/GenBank/DDBJ databases">
        <authorList>
            <consortium name="Desulfovibrio sp. FSS-1 genome sequencing consortium"/>
            <person name="Shimoshige H."/>
            <person name="Kobayashi H."/>
            <person name="Maekawa T."/>
        </authorList>
    </citation>
    <scope>NUCLEOTIDE SEQUENCE [LARGE SCALE GENOMIC DNA]</scope>
    <source>
        <strain evidence="16 17">SIID29052-01</strain>
    </source>
</reference>
<feature type="active site" description="Proton donor" evidence="11">
    <location>
        <position position="207"/>
    </location>
</feature>
<dbReference type="Gene3D" id="3.30.70.260">
    <property type="match status" value="1"/>
</dbReference>
<dbReference type="FunFam" id="3.30.360.10:FF:000005">
    <property type="entry name" value="Homoserine dehydrogenase"/>
    <property type="match status" value="1"/>
</dbReference>
<comment type="catalytic activity">
    <reaction evidence="13">
        <text>L-homoserine + NADP(+) = L-aspartate 4-semialdehyde + NADPH + H(+)</text>
        <dbReference type="Rhea" id="RHEA:15761"/>
        <dbReference type="ChEBI" id="CHEBI:15378"/>
        <dbReference type="ChEBI" id="CHEBI:57476"/>
        <dbReference type="ChEBI" id="CHEBI:57783"/>
        <dbReference type="ChEBI" id="CHEBI:58349"/>
        <dbReference type="ChEBI" id="CHEBI:537519"/>
        <dbReference type="EC" id="1.1.1.3"/>
    </reaction>
</comment>
<evidence type="ECO:0000256" key="2">
    <source>
        <dbReference type="ARBA" id="ARBA00005062"/>
    </source>
</evidence>
<evidence type="ECO:0000256" key="12">
    <source>
        <dbReference type="PIRSR" id="PIRSR000098-2"/>
    </source>
</evidence>
<dbReference type="SUPFAM" id="SSF51735">
    <property type="entry name" value="NAD(P)-binding Rossmann-fold domains"/>
    <property type="match status" value="1"/>
</dbReference>
<dbReference type="Pfam" id="PF00742">
    <property type="entry name" value="Homoserine_dh"/>
    <property type="match status" value="1"/>
</dbReference>
<dbReference type="InterPro" id="IPR045865">
    <property type="entry name" value="ACT-like_dom_sf"/>
</dbReference>
<dbReference type="PROSITE" id="PS01042">
    <property type="entry name" value="HOMOSER_DHGENASE"/>
    <property type="match status" value="1"/>
</dbReference>
<evidence type="ECO:0000256" key="3">
    <source>
        <dbReference type="ARBA" id="ARBA00006753"/>
    </source>
</evidence>
<evidence type="ECO:0000313" key="17">
    <source>
        <dbReference type="Proteomes" id="UP000494245"/>
    </source>
</evidence>
<dbReference type="InterPro" id="IPR016204">
    <property type="entry name" value="HDH"/>
</dbReference>
<accession>A0A6V8LZZ9</accession>
<organism evidence="16 17">
    <name type="scientific">Fundidesulfovibrio magnetotacticus</name>
    <dbReference type="NCBI Taxonomy" id="2730080"/>
    <lineage>
        <taxon>Bacteria</taxon>
        <taxon>Pseudomonadati</taxon>
        <taxon>Thermodesulfobacteriota</taxon>
        <taxon>Desulfovibrionia</taxon>
        <taxon>Desulfovibrionales</taxon>
        <taxon>Desulfovibrionaceae</taxon>
        <taxon>Fundidesulfovibrio</taxon>
    </lineage>
</organism>
<reference evidence="16 17" key="2">
    <citation type="submission" date="2020-05" db="EMBL/GenBank/DDBJ databases">
        <title>Draft genome sequence of Desulfovibrio sp. strainFSS-1.</title>
        <authorList>
            <person name="Shimoshige H."/>
            <person name="Kobayashi H."/>
            <person name="Maekawa T."/>
        </authorList>
    </citation>
    <scope>NUCLEOTIDE SEQUENCE [LARGE SCALE GENOMIC DNA]</scope>
    <source>
        <strain evidence="16 17">SIID29052-01</strain>
    </source>
</reference>
<gene>
    <name evidence="16" type="primary">hom</name>
    <name evidence="16" type="ORF">NNJEOMEG_01639</name>
</gene>
<proteinExistence type="inferred from homology"/>
<dbReference type="UniPathway" id="UPA00051">
    <property type="reaction ID" value="UER00465"/>
</dbReference>
<keyword evidence="10 13" id="KW-0486">Methionine biosynthesis</keyword>
<evidence type="ECO:0000256" key="10">
    <source>
        <dbReference type="ARBA" id="ARBA00023167"/>
    </source>
</evidence>